<evidence type="ECO:0000256" key="1">
    <source>
        <dbReference type="ARBA" id="ARBA00004167"/>
    </source>
</evidence>
<keyword evidence="8 10" id="KW-0472">Membrane</keyword>
<accession>A0A409X8L8</accession>
<keyword evidence="3" id="KW-0813">Transport</keyword>
<keyword evidence="5" id="KW-0653">Protein transport</keyword>
<keyword evidence="13" id="KW-1185">Reference proteome</keyword>
<dbReference type="CDD" id="cd15859">
    <property type="entry name" value="SNARE_SYN8"/>
    <property type="match status" value="1"/>
</dbReference>
<evidence type="ECO:0000313" key="13">
    <source>
        <dbReference type="Proteomes" id="UP000283269"/>
    </source>
</evidence>
<dbReference type="Proteomes" id="UP000283269">
    <property type="component" value="Unassembled WGS sequence"/>
</dbReference>
<evidence type="ECO:0000256" key="2">
    <source>
        <dbReference type="ARBA" id="ARBA00004308"/>
    </source>
</evidence>
<organism evidence="12 13">
    <name type="scientific">Psilocybe cyanescens</name>
    <dbReference type="NCBI Taxonomy" id="93625"/>
    <lineage>
        <taxon>Eukaryota</taxon>
        <taxon>Fungi</taxon>
        <taxon>Dikarya</taxon>
        <taxon>Basidiomycota</taxon>
        <taxon>Agaricomycotina</taxon>
        <taxon>Agaricomycetes</taxon>
        <taxon>Agaricomycetidae</taxon>
        <taxon>Agaricales</taxon>
        <taxon>Agaricineae</taxon>
        <taxon>Strophariaceae</taxon>
        <taxon>Psilocybe</taxon>
    </lineage>
</organism>
<dbReference type="OrthoDB" id="244190at2759"/>
<proteinExistence type="predicted"/>
<dbReference type="Gene3D" id="1.20.5.110">
    <property type="match status" value="1"/>
</dbReference>
<evidence type="ECO:0000256" key="3">
    <source>
        <dbReference type="ARBA" id="ARBA00022448"/>
    </source>
</evidence>
<dbReference type="InterPro" id="IPR000727">
    <property type="entry name" value="T_SNARE_dom"/>
</dbReference>
<evidence type="ECO:0000256" key="8">
    <source>
        <dbReference type="ARBA" id="ARBA00023136"/>
    </source>
</evidence>
<evidence type="ECO:0000256" key="6">
    <source>
        <dbReference type="ARBA" id="ARBA00022989"/>
    </source>
</evidence>
<dbReference type="STRING" id="93625.A0A409X8L8"/>
<dbReference type="InParanoid" id="A0A409X8L8"/>
<dbReference type="SUPFAM" id="SSF58038">
    <property type="entry name" value="SNARE fusion complex"/>
    <property type="match status" value="1"/>
</dbReference>
<dbReference type="GO" id="GO:0061025">
    <property type="term" value="P:membrane fusion"/>
    <property type="evidence" value="ECO:0007669"/>
    <property type="project" value="UniProtKB-ARBA"/>
</dbReference>
<dbReference type="GO" id="GO:0006896">
    <property type="term" value="P:Golgi to vacuole transport"/>
    <property type="evidence" value="ECO:0007669"/>
    <property type="project" value="UniProtKB-ARBA"/>
</dbReference>
<dbReference type="EMBL" id="NHYD01002385">
    <property type="protein sequence ID" value="PPQ87061.1"/>
    <property type="molecule type" value="Genomic_DNA"/>
</dbReference>
<feature type="compositionally biased region" description="Polar residues" evidence="9">
    <location>
        <begin position="120"/>
        <end position="132"/>
    </location>
</feature>
<dbReference type="AlphaFoldDB" id="A0A409X8L8"/>
<feature type="domain" description="T-SNARE coiled-coil homology" evidence="11">
    <location>
        <begin position="159"/>
        <end position="221"/>
    </location>
</feature>
<evidence type="ECO:0000313" key="12">
    <source>
        <dbReference type="EMBL" id="PPQ87061.1"/>
    </source>
</evidence>
<dbReference type="FunFam" id="1.20.5.110:FF:000060">
    <property type="entry name" value="SNARE complex subunit (Syn8)"/>
    <property type="match status" value="1"/>
</dbReference>
<evidence type="ECO:0000256" key="10">
    <source>
        <dbReference type="SAM" id="Phobius"/>
    </source>
</evidence>
<keyword evidence="7" id="KW-0175">Coiled coil</keyword>
<reference evidence="12 13" key="1">
    <citation type="journal article" date="2018" name="Evol. Lett.">
        <title>Horizontal gene cluster transfer increased hallucinogenic mushroom diversity.</title>
        <authorList>
            <person name="Reynolds H.T."/>
            <person name="Vijayakumar V."/>
            <person name="Gluck-Thaler E."/>
            <person name="Korotkin H.B."/>
            <person name="Matheny P.B."/>
            <person name="Slot J.C."/>
        </authorList>
    </citation>
    <scope>NUCLEOTIDE SEQUENCE [LARGE SCALE GENOMIC DNA]</scope>
    <source>
        <strain evidence="12 13">2631</strain>
    </source>
</reference>
<dbReference type="GO" id="GO:0015031">
    <property type="term" value="P:protein transport"/>
    <property type="evidence" value="ECO:0007669"/>
    <property type="project" value="UniProtKB-KW"/>
</dbReference>
<protein>
    <recommendedName>
        <fullName evidence="11">t-SNARE coiled-coil homology domain-containing protein</fullName>
    </recommendedName>
</protein>
<dbReference type="PANTHER" id="PTHR12791">
    <property type="entry name" value="GOLGI SNARE BET1-RELATED"/>
    <property type="match status" value="1"/>
</dbReference>
<dbReference type="PROSITE" id="PS50192">
    <property type="entry name" value="T_SNARE"/>
    <property type="match status" value="1"/>
</dbReference>
<comment type="subcellular location">
    <subcellularLocation>
        <location evidence="2">Endomembrane system</location>
    </subcellularLocation>
    <subcellularLocation>
        <location evidence="1">Membrane</location>
        <topology evidence="1">Single-pass membrane protein</topology>
    </subcellularLocation>
</comment>
<evidence type="ECO:0000259" key="11">
    <source>
        <dbReference type="PROSITE" id="PS50192"/>
    </source>
</evidence>
<comment type="caution">
    <text evidence="12">The sequence shown here is derived from an EMBL/GenBank/DDBJ whole genome shotgun (WGS) entry which is preliminary data.</text>
</comment>
<evidence type="ECO:0000256" key="9">
    <source>
        <dbReference type="SAM" id="MobiDB-lite"/>
    </source>
</evidence>
<dbReference type="GO" id="GO:0016020">
    <property type="term" value="C:membrane"/>
    <property type="evidence" value="ECO:0007669"/>
    <property type="project" value="UniProtKB-SubCell"/>
</dbReference>
<feature type="transmembrane region" description="Helical" evidence="10">
    <location>
        <begin position="229"/>
        <end position="248"/>
    </location>
</feature>
<dbReference type="GO" id="GO:0005768">
    <property type="term" value="C:endosome"/>
    <property type="evidence" value="ECO:0007669"/>
    <property type="project" value="UniProtKB-ARBA"/>
</dbReference>
<dbReference type="Pfam" id="PF05739">
    <property type="entry name" value="SNARE"/>
    <property type="match status" value="1"/>
</dbReference>
<evidence type="ECO:0000256" key="5">
    <source>
        <dbReference type="ARBA" id="ARBA00022927"/>
    </source>
</evidence>
<gene>
    <name evidence="12" type="ORF">CVT25_000041</name>
</gene>
<keyword evidence="6 10" id="KW-1133">Transmembrane helix</keyword>
<name>A0A409X8L8_PSICY</name>
<feature type="region of interest" description="Disordered" evidence="9">
    <location>
        <begin position="95"/>
        <end position="153"/>
    </location>
</feature>
<sequence length="250" mass="28049">MSLAKLTAVSTKTLSLLLERQRLQTLPTYSVNGSTDVSANGSSLHYPQIKRNMVQLREGILAMEVKEGSSSEAAKLLRNQYDRMRGMLWEEEQAEIPSLDNERSSPSPSPEPTRLPAPAHTSTRDSLLSQPTFAPYTDDPEQGQGVEPPDTGTMLHTQRFIMQEQDQQLDQLSHSINRQHHMSLQINEELDVHHGLLQDLDTEIDRTQGRLGKARKKLDHVARGIKENGSVVAIGVLIFILLILIIRFKT</sequence>
<dbReference type="SMART" id="SM00397">
    <property type="entry name" value="t_SNARE"/>
    <property type="match status" value="1"/>
</dbReference>
<keyword evidence="4 10" id="KW-0812">Transmembrane</keyword>
<evidence type="ECO:0000256" key="4">
    <source>
        <dbReference type="ARBA" id="ARBA00022692"/>
    </source>
</evidence>
<evidence type="ECO:0000256" key="7">
    <source>
        <dbReference type="ARBA" id="ARBA00023054"/>
    </source>
</evidence>